<comment type="cofactor">
    <cofactor evidence="1">
        <name>FAD</name>
        <dbReference type="ChEBI" id="CHEBI:57692"/>
    </cofactor>
</comment>
<dbReference type="InterPro" id="IPR008150">
    <property type="entry name" value="Phytoene_DH_bac_CS"/>
</dbReference>
<keyword evidence="4" id="KW-0285">Flavoprotein</keyword>
<dbReference type="InterPro" id="IPR014105">
    <property type="entry name" value="Carotenoid/retinoid_OxRdtase"/>
</dbReference>
<keyword evidence="6" id="KW-0274">FAD</keyword>
<keyword evidence="5 9" id="KW-0125">Carotenoid biosynthesis</keyword>
<evidence type="ECO:0000256" key="7">
    <source>
        <dbReference type="ARBA" id="ARBA00023002"/>
    </source>
</evidence>
<proteinExistence type="inferred from homology"/>
<protein>
    <recommendedName>
        <fullName evidence="8">Phytoene dehydrogenase</fullName>
    </recommendedName>
</protein>
<dbReference type="RefSeq" id="WP_137315894.1">
    <property type="nucleotide sequence ID" value="NZ_CP040017.1"/>
</dbReference>
<evidence type="ECO:0000313" key="11">
    <source>
        <dbReference type="EMBL" id="MBB3222990.1"/>
    </source>
</evidence>
<evidence type="ECO:0000313" key="13">
    <source>
        <dbReference type="Proteomes" id="UP000298763"/>
    </source>
</evidence>
<evidence type="ECO:0000256" key="5">
    <source>
        <dbReference type="ARBA" id="ARBA00022746"/>
    </source>
</evidence>
<dbReference type="EMBL" id="CP040017">
    <property type="protein sequence ID" value="QCP13102.1"/>
    <property type="molecule type" value="Genomic_DNA"/>
</dbReference>
<evidence type="ECO:0000256" key="6">
    <source>
        <dbReference type="ARBA" id="ARBA00022827"/>
    </source>
</evidence>
<accession>A0A4P8HW32</accession>
<dbReference type="Proteomes" id="UP000584325">
    <property type="component" value="Unassembled WGS sequence"/>
</dbReference>
<dbReference type="OrthoDB" id="9774675at2"/>
<evidence type="ECO:0000256" key="3">
    <source>
        <dbReference type="ARBA" id="ARBA00006046"/>
    </source>
</evidence>
<evidence type="ECO:0000256" key="2">
    <source>
        <dbReference type="ARBA" id="ARBA00004829"/>
    </source>
</evidence>
<dbReference type="NCBIfam" id="TIGR02734">
    <property type="entry name" value="crtI_fam"/>
    <property type="match status" value="1"/>
</dbReference>
<evidence type="ECO:0000313" key="12">
    <source>
        <dbReference type="EMBL" id="QCP13102.1"/>
    </source>
</evidence>
<dbReference type="EMBL" id="JACHXS010000007">
    <property type="protein sequence ID" value="MBB3222990.1"/>
    <property type="molecule type" value="Genomic_DNA"/>
</dbReference>
<evidence type="ECO:0000259" key="10">
    <source>
        <dbReference type="Pfam" id="PF01593"/>
    </source>
</evidence>
<comment type="pathway">
    <text evidence="2 9">Carotenoid biosynthesis.</text>
</comment>
<keyword evidence="13" id="KW-1185">Reference proteome</keyword>
<gene>
    <name evidence="12" type="ORF">FCL38_23640</name>
    <name evidence="11" type="ORF">FHS02_003828</name>
</gene>
<dbReference type="InterPro" id="IPR036188">
    <property type="entry name" value="FAD/NAD-bd_sf"/>
</dbReference>
<comment type="similarity">
    <text evidence="3 9">Belongs to the carotenoid/retinoid oxidoreductase family.</text>
</comment>
<dbReference type="PROSITE" id="PS00982">
    <property type="entry name" value="PHYTOENE_DH"/>
    <property type="match status" value="1"/>
</dbReference>
<dbReference type="PANTHER" id="PTHR43734:SF3">
    <property type="entry name" value="B-CAROTENE KETOLASE"/>
    <property type="match status" value="1"/>
</dbReference>
<evidence type="ECO:0000313" key="14">
    <source>
        <dbReference type="Proteomes" id="UP000584325"/>
    </source>
</evidence>
<dbReference type="Pfam" id="PF01593">
    <property type="entry name" value="Amino_oxidase"/>
    <property type="match status" value="1"/>
</dbReference>
<evidence type="ECO:0000256" key="4">
    <source>
        <dbReference type="ARBA" id="ARBA00022630"/>
    </source>
</evidence>
<dbReference type="AlphaFoldDB" id="A0A4P8HW32"/>
<dbReference type="PANTHER" id="PTHR43734">
    <property type="entry name" value="PHYTOENE DESATURASE"/>
    <property type="match status" value="1"/>
</dbReference>
<evidence type="ECO:0000256" key="8">
    <source>
        <dbReference type="ARBA" id="ARBA00031986"/>
    </source>
</evidence>
<dbReference type="SUPFAM" id="SSF51905">
    <property type="entry name" value="FAD/NAD(P)-binding domain"/>
    <property type="match status" value="1"/>
</dbReference>
<dbReference type="InterPro" id="IPR002937">
    <property type="entry name" value="Amino_oxidase"/>
</dbReference>
<organism evidence="11 14">
    <name type="scientific">Pseudoduganella umbonata</name>
    <dbReference type="NCBI Taxonomy" id="864828"/>
    <lineage>
        <taxon>Bacteria</taxon>
        <taxon>Pseudomonadati</taxon>
        <taxon>Pseudomonadota</taxon>
        <taxon>Betaproteobacteria</taxon>
        <taxon>Burkholderiales</taxon>
        <taxon>Oxalobacteraceae</taxon>
        <taxon>Telluria group</taxon>
        <taxon>Pseudoduganella</taxon>
    </lineage>
</organism>
<reference evidence="11 14" key="2">
    <citation type="submission" date="2020-08" db="EMBL/GenBank/DDBJ databases">
        <title>Genomic Encyclopedia of Type Strains, Phase III (KMG-III): the genomes of soil and plant-associated and newly described type strains.</title>
        <authorList>
            <person name="Whitman W."/>
        </authorList>
    </citation>
    <scope>NUCLEOTIDE SEQUENCE [LARGE SCALE GENOMIC DNA]</scope>
    <source>
        <strain evidence="11 14">CECT 7753</strain>
    </source>
</reference>
<dbReference type="GO" id="GO:0016627">
    <property type="term" value="F:oxidoreductase activity, acting on the CH-CH group of donors"/>
    <property type="evidence" value="ECO:0007669"/>
    <property type="project" value="UniProtKB-ARBA"/>
</dbReference>
<dbReference type="FunFam" id="3.50.50.60:FF:000413">
    <property type="entry name" value="Phytoene desaturase (lycopene-forming)"/>
    <property type="match status" value="1"/>
</dbReference>
<evidence type="ECO:0000256" key="9">
    <source>
        <dbReference type="RuleBase" id="RU362075"/>
    </source>
</evidence>
<name>A0A4P8HW32_9BURK</name>
<dbReference type="GO" id="GO:0016117">
    <property type="term" value="P:carotenoid biosynthetic process"/>
    <property type="evidence" value="ECO:0007669"/>
    <property type="project" value="UniProtKB-KW"/>
</dbReference>
<feature type="domain" description="Amine oxidase" evidence="10">
    <location>
        <begin position="15"/>
        <end position="490"/>
    </location>
</feature>
<dbReference type="Proteomes" id="UP000298763">
    <property type="component" value="Chromosome"/>
</dbReference>
<sequence>MNRSKTAVVVGAGFGGLALAIRLQASGIQATLLEKRDKPGGRAYVYEDQGFVFDAGPTVITDPSAIEELFAAAGRKMADYVEMLPVAPFYRLCWEDGSRFDYANDQEALDRQIHARNPADVQGYQRFLAYSKATFEEGYIKLGAVPFLSFRSMIQAGPQLAKLQAWRSVYSLVSRFIQDEHLRQAFSFHSLLVGGNPFATSSIYTLIHALERQWGVWFPRGGTGALVNGLVRLFEDIGGRIELNAPVAQIETSGARASGVRLQDGRFFAADAVASNADVVHTYSALLGQHPRGAAQGEALKKKRFSNSLFVLYFGLNHHHAQLQHHTVCFGPRYKELIQEIFGGSQLADDFSLYLHAPCVTDPSLAPPGCGSHYVLAPVPHLGNAPIDWTVEGPRYRDRIFDYLERHYMPGLRSQLVTSRIFTPLDFRDELNAHVGSAFSLEPILTQSAWFRPHNRDAELANLYLVGAGTHPGAGVPGVIGSAKATAGLMLEEVAAGVVAGTAGTAAGAVA</sequence>
<dbReference type="Gene3D" id="3.50.50.60">
    <property type="entry name" value="FAD/NAD(P)-binding domain"/>
    <property type="match status" value="3"/>
</dbReference>
<evidence type="ECO:0000256" key="1">
    <source>
        <dbReference type="ARBA" id="ARBA00001974"/>
    </source>
</evidence>
<reference evidence="12 13" key="1">
    <citation type="submission" date="2019-05" db="EMBL/GenBank/DDBJ databases">
        <title>Draft Genome Sequences of Six Type Strains of the Genus Massilia.</title>
        <authorList>
            <person name="Miess H."/>
            <person name="Frediansyhah A."/>
            <person name="Gross H."/>
        </authorList>
    </citation>
    <scope>NUCLEOTIDE SEQUENCE [LARGE SCALE GENOMIC DNA]</scope>
    <source>
        <strain evidence="12 13">DSMZ 26121</strain>
    </source>
</reference>
<dbReference type="FunFam" id="3.50.50.60:FF:000378">
    <property type="entry name" value="Phytoene desaturase"/>
    <property type="match status" value="1"/>
</dbReference>
<dbReference type="GO" id="GO:0071949">
    <property type="term" value="F:FAD binding"/>
    <property type="evidence" value="ECO:0007669"/>
    <property type="project" value="UniProtKB-ARBA"/>
</dbReference>
<keyword evidence="7 9" id="KW-0560">Oxidoreductase</keyword>